<feature type="domain" description="DUF8135" evidence="2">
    <location>
        <begin position="73"/>
        <end position="121"/>
    </location>
</feature>
<feature type="region of interest" description="Disordered" evidence="1">
    <location>
        <begin position="1"/>
        <end position="40"/>
    </location>
</feature>
<feature type="compositionally biased region" description="Basic and acidic residues" evidence="1">
    <location>
        <begin position="22"/>
        <end position="34"/>
    </location>
</feature>
<sequence length="133" mass="14836">MTERDDPLDDPLDDIASTVADRSSDAASAEKSEFDELFDREDAVEIDEERLWAHLEDGVDPDADVPESGRDVREVDKHSHCHQCEHFGSPPAVECGHDGTDILAMPTLEMFRVADCPIVRENDRLEGRDDESG</sequence>
<proteinExistence type="predicted"/>
<name>A0A3N6M6C6_NATCH</name>
<gene>
    <name evidence="3" type="ORF">EA473_00460</name>
</gene>
<comment type="caution">
    <text evidence="3">The sequence shown here is derived from an EMBL/GenBank/DDBJ whole genome shotgun (WGS) entry which is preliminary data.</text>
</comment>
<dbReference type="Proteomes" id="UP000282323">
    <property type="component" value="Unassembled WGS sequence"/>
</dbReference>
<evidence type="ECO:0000259" key="2">
    <source>
        <dbReference type="Pfam" id="PF26456"/>
    </source>
</evidence>
<protein>
    <recommendedName>
        <fullName evidence="2">DUF8135 domain-containing protein</fullName>
    </recommendedName>
</protein>
<keyword evidence="4" id="KW-1185">Reference proteome</keyword>
<dbReference type="InterPro" id="IPR058448">
    <property type="entry name" value="DUF8135"/>
</dbReference>
<evidence type="ECO:0000313" key="4">
    <source>
        <dbReference type="Proteomes" id="UP000282323"/>
    </source>
</evidence>
<organism evidence="3 4">
    <name type="scientific">Natrarchaeobius chitinivorans</name>
    <dbReference type="NCBI Taxonomy" id="1679083"/>
    <lineage>
        <taxon>Archaea</taxon>
        <taxon>Methanobacteriati</taxon>
        <taxon>Methanobacteriota</taxon>
        <taxon>Stenosarchaea group</taxon>
        <taxon>Halobacteria</taxon>
        <taxon>Halobacteriales</taxon>
        <taxon>Natrialbaceae</taxon>
        <taxon>Natrarchaeobius</taxon>
    </lineage>
</organism>
<dbReference type="Pfam" id="PF26456">
    <property type="entry name" value="DUF8135"/>
    <property type="match status" value="1"/>
</dbReference>
<dbReference type="RefSeq" id="WP_124193705.1">
    <property type="nucleotide sequence ID" value="NZ_REGA01000001.1"/>
</dbReference>
<evidence type="ECO:0000313" key="3">
    <source>
        <dbReference type="EMBL" id="RQG97727.1"/>
    </source>
</evidence>
<dbReference type="EMBL" id="REGA01000001">
    <property type="protein sequence ID" value="RQG97727.1"/>
    <property type="molecule type" value="Genomic_DNA"/>
</dbReference>
<evidence type="ECO:0000256" key="1">
    <source>
        <dbReference type="SAM" id="MobiDB-lite"/>
    </source>
</evidence>
<accession>A0A3N6M6C6</accession>
<reference evidence="3 4" key="1">
    <citation type="submission" date="2018-10" db="EMBL/GenBank/DDBJ databases">
        <title>Natrarchaeobius chitinivorans gen. nov., sp. nov., and Natrarchaeobius haloalkaliphilus sp. nov., alkaliphilic, chitin-utilizing haloarchaea from hypersaline alkaline lakes.</title>
        <authorList>
            <person name="Sorokin D.Y."/>
            <person name="Elcheninov A.G."/>
            <person name="Kostrikina N.A."/>
            <person name="Bale N.J."/>
            <person name="Sinninghe Damste J.S."/>
            <person name="Khijniak T.V."/>
            <person name="Kublanov I.V."/>
            <person name="Toshchakov S.V."/>
        </authorList>
    </citation>
    <scope>NUCLEOTIDE SEQUENCE [LARGE SCALE GENOMIC DNA]</scope>
    <source>
        <strain evidence="3 4">AArcht4T</strain>
    </source>
</reference>
<feature type="compositionally biased region" description="Acidic residues" evidence="1">
    <location>
        <begin position="1"/>
        <end position="13"/>
    </location>
</feature>
<dbReference type="AlphaFoldDB" id="A0A3N6M6C6"/>
<dbReference type="OrthoDB" id="204982at2157"/>